<reference evidence="9 10" key="1">
    <citation type="journal article" date="2021" name="bioRxiv">
        <title>Chromosome-scale and haplotype-resolved genome assembly of a tetraploid potato cultivar.</title>
        <authorList>
            <person name="Sun H."/>
            <person name="Jiao W.-B."/>
            <person name="Krause K."/>
            <person name="Campoy J.A."/>
            <person name="Goel M."/>
            <person name="Folz-Donahue K."/>
            <person name="Kukat C."/>
            <person name="Huettel B."/>
            <person name="Schneeberger K."/>
        </authorList>
    </citation>
    <scope>NUCLEOTIDE SEQUENCE [LARGE SCALE GENOMIC DNA]</scope>
    <source>
        <strain evidence="9">SolTubOtavaFocal</strain>
        <tissue evidence="9">Leaves</tissue>
    </source>
</reference>
<evidence type="ECO:0008006" key="11">
    <source>
        <dbReference type="Google" id="ProtNLM"/>
    </source>
</evidence>
<evidence type="ECO:0000259" key="7">
    <source>
        <dbReference type="Pfam" id="PF23559"/>
    </source>
</evidence>
<evidence type="ECO:0000256" key="6">
    <source>
        <dbReference type="ARBA" id="ARBA00022840"/>
    </source>
</evidence>
<feature type="domain" description="Disease resistance protein winged helix" evidence="7">
    <location>
        <begin position="124"/>
        <end position="192"/>
    </location>
</feature>
<dbReference type="InterPro" id="IPR055414">
    <property type="entry name" value="LRR_R13L4/SHOC2-like"/>
</dbReference>
<dbReference type="Gene3D" id="1.10.10.10">
    <property type="entry name" value="Winged helix-like DNA-binding domain superfamily/Winged helix DNA-binding domain"/>
    <property type="match status" value="1"/>
</dbReference>
<dbReference type="SUPFAM" id="SSF52540">
    <property type="entry name" value="P-loop containing nucleoside triphosphate hydrolases"/>
    <property type="match status" value="1"/>
</dbReference>
<keyword evidence="6" id="KW-0067">ATP-binding</keyword>
<dbReference type="PANTHER" id="PTHR23155:SF1193">
    <property type="entry name" value="DISEASE RESISTANCE PROTEIN RPP13-RELATED"/>
    <property type="match status" value="1"/>
</dbReference>
<dbReference type="Pfam" id="PF23559">
    <property type="entry name" value="WHD_DRP"/>
    <property type="match status" value="1"/>
</dbReference>
<protein>
    <recommendedName>
        <fullName evidence="11">NB-ARC domain-containing protein</fullName>
    </recommendedName>
</protein>
<dbReference type="InterPro" id="IPR036388">
    <property type="entry name" value="WH-like_DNA-bd_sf"/>
</dbReference>
<comment type="similarity">
    <text evidence="1">Belongs to the disease resistance NB-LRR family.</text>
</comment>
<dbReference type="InterPro" id="IPR044974">
    <property type="entry name" value="Disease_R_plants"/>
</dbReference>
<dbReference type="Pfam" id="PF23598">
    <property type="entry name" value="LRR_14"/>
    <property type="match status" value="1"/>
</dbReference>
<dbReference type="EMBL" id="JAIVGD010000015">
    <property type="protein sequence ID" value="KAH0756819.1"/>
    <property type="molecule type" value="Genomic_DNA"/>
</dbReference>
<dbReference type="Gene3D" id="1.10.8.430">
    <property type="entry name" value="Helical domain of apoptotic protease-activating factors"/>
    <property type="match status" value="1"/>
</dbReference>
<keyword evidence="2" id="KW-0433">Leucine-rich repeat</keyword>
<dbReference type="InterPro" id="IPR032675">
    <property type="entry name" value="LRR_dom_sf"/>
</dbReference>
<accession>A0ABQ7V018</accession>
<proteinExistence type="inferred from homology"/>
<dbReference type="InterPro" id="IPR027417">
    <property type="entry name" value="P-loop_NTPase"/>
</dbReference>
<organism evidence="9 10">
    <name type="scientific">Solanum tuberosum</name>
    <name type="common">Potato</name>
    <dbReference type="NCBI Taxonomy" id="4113"/>
    <lineage>
        <taxon>Eukaryota</taxon>
        <taxon>Viridiplantae</taxon>
        <taxon>Streptophyta</taxon>
        <taxon>Embryophyta</taxon>
        <taxon>Tracheophyta</taxon>
        <taxon>Spermatophyta</taxon>
        <taxon>Magnoliopsida</taxon>
        <taxon>eudicotyledons</taxon>
        <taxon>Gunneridae</taxon>
        <taxon>Pentapetalae</taxon>
        <taxon>asterids</taxon>
        <taxon>lamiids</taxon>
        <taxon>Solanales</taxon>
        <taxon>Solanaceae</taxon>
        <taxon>Solanoideae</taxon>
        <taxon>Solaneae</taxon>
        <taxon>Solanum</taxon>
    </lineage>
</organism>
<evidence type="ECO:0000256" key="4">
    <source>
        <dbReference type="ARBA" id="ARBA00022741"/>
    </source>
</evidence>
<dbReference type="Gene3D" id="3.80.10.10">
    <property type="entry name" value="Ribonuclease Inhibitor"/>
    <property type="match status" value="1"/>
</dbReference>
<keyword evidence="10" id="KW-1185">Reference proteome</keyword>
<dbReference type="SUPFAM" id="SSF52058">
    <property type="entry name" value="L domain-like"/>
    <property type="match status" value="1"/>
</dbReference>
<sequence length="568" mass="65148">MTTRRRDLASCASERPYHLKFLTGEDSFRLLEMRVFDNGRCRNDLVELGKSIASKCGGLPLALVVIARALKVNQIVYDWERIENNFWQYVVNEKDTTSCWKIVEASYGSLSSEMKACFLYCLAFPKGYAIPFQMLIRLWMAEGLIDSSPKKISSSKDRAENYLIEFENLDLVIVSREITGSIKRIKCNDIFYEYYKMAVTKESVFQELRLKPVLPSINDPDTSRRLHIESCDLSDFISRIPSAEHVRSFLCFSSEDQDLDQQTKLSSDDVDIQLIAKAFPLLRVLIIESINILSLKNLNQLFHLRYISISGNFKELPAFFSKFWSLQSIIIHTSQPTLNIKANIWNMSKLTHLKTNKPSKLPLPSTQKGKGSSSLLQTLSKISPETCNKDVLGEASNSLKKLSIQGNIEDSLKTKSDRFSTFEGFQTFEKFECLENLKLISDVSCHSNAFQLPKALFRFLLKLKKLTLSKTMFGWEEATKLGQLPHLEILKLEKEAFTGSIWKPEEGDFQKLQILLIHNNELQIWKASRYHFDKLRVLVLKCPKLESVPAELSQFQRQSIITGPENML</sequence>
<keyword evidence="4" id="KW-0547">Nucleotide-binding</keyword>
<dbReference type="PANTHER" id="PTHR23155">
    <property type="entry name" value="DISEASE RESISTANCE PROTEIN RP"/>
    <property type="match status" value="1"/>
</dbReference>
<keyword evidence="3" id="KW-0677">Repeat</keyword>
<evidence type="ECO:0000313" key="9">
    <source>
        <dbReference type="EMBL" id="KAH0756819.1"/>
    </source>
</evidence>
<evidence type="ECO:0000256" key="3">
    <source>
        <dbReference type="ARBA" id="ARBA00022737"/>
    </source>
</evidence>
<evidence type="ECO:0000256" key="5">
    <source>
        <dbReference type="ARBA" id="ARBA00022821"/>
    </source>
</evidence>
<evidence type="ECO:0000256" key="2">
    <source>
        <dbReference type="ARBA" id="ARBA00022614"/>
    </source>
</evidence>
<comment type="caution">
    <text evidence="9">The sequence shown here is derived from an EMBL/GenBank/DDBJ whole genome shotgun (WGS) entry which is preliminary data.</text>
</comment>
<evidence type="ECO:0000256" key="1">
    <source>
        <dbReference type="ARBA" id="ARBA00008894"/>
    </source>
</evidence>
<dbReference type="InterPro" id="IPR058922">
    <property type="entry name" value="WHD_DRP"/>
</dbReference>
<keyword evidence="5" id="KW-0611">Plant defense</keyword>
<name>A0ABQ7V018_SOLTU</name>
<evidence type="ECO:0000259" key="8">
    <source>
        <dbReference type="Pfam" id="PF23598"/>
    </source>
</evidence>
<dbReference type="InterPro" id="IPR042197">
    <property type="entry name" value="Apaf_helical"/>
</dbReference>
<evidence type="ECO:0000313" key="10">
    <source>
        <dbReference type="Proteomes" id="UP000826656"/>
    </source>
</evidence>
<feature type="domain" description="Disease resistance R13L4/SHOC-2-like LRR" evidence="8">
    <location>
        <begin position="274"/>
        <end position="524"/>
    </location>
</feature>
<gene>
    <name evidence="9" type="ORF">KY290_020312</name>
</gene>
<dbReference type="Proteomes" id="UP000826656">
    <property type="component" value="Unassembled WGS sequence"/>
</dbReference>